<evidence type="ECO:0000313" key="2">
    <source>
        <dbReference type="EMBL" id="SUD92089.1"/>
    </source>
</evidence>
<dbReference type="EMBL" id="UGVC01000001">
    <property type="protein sequence ID" value="SUD92089.1"/>
    <property type="molecule type" value="Genomic_DNA"/>
</dbReference>
<organism evidence="2 3">
    <name type="scientific">Psychrobacter phenylpyruvicus</name>
    <dbReference type="NCBI Taxonomy" id="29432"/>
    <lineage>
        <taxon>Bacteria</taxon>
        <taxon>Pseudomonadati</taxon>
        <taxon>Pseudomonadota</taxon>
        <taxon>Gammaproteobacteria</taxon>
        <taxon>Moraxellales</taxon>
        <taxon>Moraxellaceae</taxon>
        <taxon>Psychrobacter</taxon>
    </lineage>
</organism>
<evidence type="ECO:0000256" key="1">
    <source>
        <dbReference type="ARBA" id="ARBA00005254"/>
    </source>
</evidence>
<reference evidence="2 3" key="1">
    <citation type="submission" date="2018-06" db="EMBL/GenBank/DDBJ databases">
        <authorList>
            <consortium name="Pathogen Informatics"/>
            <person name="Doyle S."/>
        </authorList>
    </citation>
    <scope>NUCLEOTIDE SEQUENCE [LARGE SCALE GENOMIC DNA]</scope>
    <source>
        <strain evidence="2 3">NCTC10526</strain>
    </source>
</reference>
<evidence type="ECO:0000313" key="3">
    <source>
        <dbReference type="Proteomes" id="UP000254123"/>
    </source>
</evidence>
<dbReference type="STRING" id="1123034.GCA_000685805_00077"/>
<dbReference type="InterPro" id="IPR029045">
    <property type="entry name" value="ClpP/crotonase-like_dom_sf"/>
</dbReference>
<dbReference type="AlphaFoldDB" id="A0A379LNB6"/>
<sequence length="89" mass="9296">MAKAIPYLLTGKPFNAATAEELNLVSEAVATGKQHDRAYELTVEISNAAPLGVQALLASALDGTRNGADSAFGNIHSFLPPMFHSEGAK</sequence>
<comment type="similarity">
    <text evidence="1">Belongs to the enoyl-CoA hydratase/isomerase family.</text>
</comment>
<dbReference type="Proteomes" id="UP000254123">
    <property type="component" value="Unassembled WGS sequence"/>
</dbReference>
<protein>
    <submittedName>
        <fullName evidence="2">Enoyl-CoA hydratase</fullName>
    </submittedName>
</protein>
<proteinExistence type="inferred from homology"/>
<dbReference type="InterPro" id="IPR014748">
    <property type="entry name" value="Enoyl-CoA_hydra_C"/>
</dbReference>
<dbReference type="Gene3D" id="3.90.226.10">
    <property type="entry name" value="2-enoyl-CoA Hydratase, Chain A, domain 1"/>
    <property type="match status" value="1"/>
</dbReference>
<name>A0A379LNB6_9GAMM</name>
<gene>
    <name evidence="2" type="ORF">NCTC10526_02470</name>
</gene>
<dbReference type="Gene3D" id="1.10.12.10">
    <property type="entry name" value="Lyase 2-enoyl-coa Hydratase, Chain A, domain 2"/>
    <property type="match status" value="1"/>
</dbReference>
<accession>A0A379LNB6</accession>
<keyword evidence="3" id="KW-1185">Reference proteome</keyword>
<dbReference type="SUPFAM" id="SSF52096">
    <property type="entry name" value="ClpP/crotonase"/>
    <property type="match status" value="1"/>
</dbReference>